<keyword evidence="8" id="KW-1185">Reference proteome</keyword>
<dbReference type="EMBL" id="CACTIH010001816">
    <property type="protein sequence ID" value="CAA2963936.1"/>
    <property type="molecule type" value="Genomic_DNA"/>
</dbReference>
<dbReference type="PANTHER" id="PTHR10996">
    <property type="entry name" value="2-HYDROXYACID DEHYDROGENASE-RELATED"/>
    <property type="match status" value="1"/>
</dbReference>
<evidence type="ECO:0000259" key="6">
    <source>
        <dbReference type="Pfam" id="PF02826"/>
    </source>
</evidence>
<dbReference type="GO" id="GO:0030267">
    <property type="term" value="F:glyoxylate reductase (NADPH) activity"/>
    <property type="evidence" value="ECO:0007669"/>
    <property type="project" value="TreeGrafter"/>
</dbReference>
<evidence type="ECO:0000313" key="8">
    <source>
        <dbReference type="Proteomes" id="UP000594638"/>
    </source>
</evidence>
<comment type="similarity">
    <text evidence="4">Belongs to the D-isomer specific 2-hydroxyacid dehydrogenase family.</text>
</comment>
<dbReference type="Proteomes" id="UP000594638">
    <property type="component" value="Unassembled WGS sequence"/>
</dbReference>
<dbReference type="OrthoDB" id="298012at2759"/>
<organism evidence="7 8">
    <name type="scientific">Olea europaea subsp. europaea</name>
    <dbReference type="NCBI Taxonomy" id="158383"/>
    <lineage>
        <taxon>Eukaryota</taxon>
        <taxon>Viridiplantae</taxon>
        <taxon>Streptophyta</taxon>
        <taxon>Embryophyta</taxon>
        <taxon>Tracheophyta</taxon>
        <taxon>Spermatophyta</taxon>
        <taxon>Magnoliopsida</taxon>
        <taxon>eudicotyledons</taxon>
        <taxon>Gunneridae</taxon>
        <taxon>Pentapetalae</taxon>
        <taxon>asterids</taxon>
        <taxon>lamiids</taxon>
        <taxon>Lamiales</taxon>
        <taxon>Oleaceae</taxon>
        <taxon>Oleeae</taxon>
        <taxon>Olea</taxon>
    </lineage>
</organism>
<dbReference type="GO" id="GO:0005829">
    <property type="term" value="C:cytosol"/>
    <property type="evidence" value="ECO:0007669"/>
    <property type="project" value="TreeGrafter"/>
</dbReference>
<sequence length="346" mass="37836">MTPVEASSSISQVNSMAAEQWQSQEIQHSPTRPFLLLHRLPGFNLSLLPLLQTRYTVLDPLADPPEPLFTAHAKSARVMICLGPTPVRSEDLDKYPAVECIVGSSAGVNHFDLAACRRRGIRVTNAGDTFSDDAADYAVGLMIDVLRRISSADCFIRSGDWPVKKEYSLGCKVSGKRVGIVGLGSIGLRVAKRLEAFGCIIAYNSRKMKPNVQYPYHKNVQDLAANSDILILCCALTNETYHVVNKDVMTALGKDGIIVNVGRGALINEKELVQFLVQGEIGGAGLDVFENEPNVPGELFALDNVVLSPHRAVVTPESFTRLQELLLGNLEAFYSNKPLQAQIKFE</sequence>
<dbReference type="InterPro" id="IPR006139">
    <property type="entry name" value="D-isomer_2_OHA_DH_cat_dom"/>
</dbReference>
<dbReference type="CDD" id="cd12156">
    <property type="entry name" value="HPPR"/>
    <property type="match status" value="1"/>
</dbReference>
<reference evidence="7 8" key="1">
    <citation type="submission" date="2019-12" db="EMBL/GenBank/DDBJ databases">
        <authorList>
            <person name="Alioto T."/>
            <person name="Alioto T."/>
            <person name="Gomez Garrido J."/>
        </authorList>
    </citation>
    <scope>NUCLEOTIDE SEQUENCE [LARGE SCALE GENOMIC DNA]</scope>
</reference>
<keyword evidence="3" id="KW-0520">NAD</keyword>
<dbReference type="PANTHER" id="PTHR10996:SF268">
    <property type="entry name" value="GLYOXYLATE_HYDROXYPYRUVATE REDUCTASE HPR3"/>
    <property type="match status" value="1"/>
</dbReference>
<dbReference type="GO" id="GO:0016618">
    <property type="term" value="F:hydroxypyruvate reductase [NAD(P)H] activity"/>
    <property type="evidence" value="ECO:0007669"/>
    <property type="project" value="TreeGrafter"/>
</dbReference>
<dbReference type="InterPro" id="IPR006140">
    <property type="entry name" value="D-isomer_DH_NAD-bd"/>
</dbReference>
<dbReference type="InterPro" id="IPR050223">
    <property type="entry name" value="D-isomer_2-hydroxyacid_DH"/>
</dbReference>
<gene>
    <name evidence="7" type="ORF">OLEA9_A024781</name>
</gene>
<dbReference type="AlphaFoldDB" id="A0A8S0QC72"/>
<accession>A0A8S0QC72</accession>
<feature type="domain" description="D-isomer specific 2-hydroxyacid dehydrogenase catalytic" evidence="5">
    <location>
        <begin position="70"/>
        <end position="342"/>
    </location>
</feature>
<evidence type="ECO:0000256" key="1">
    <source>
        <dbReference type="ARBA" id="ARBA00022857"/>
    </source>
</evidence>
<feature type="domain" description="D-isomer specific 2-hydroxyacid dehydrogenase NAD-binding" evidence="6">
    <location>
        <begin position="139"/>
        <end position="312"/>
    </location>
</feature>
<evidence type="ECO:0000256" key="2">
    <source>
        <dbReference type="ARBA" id="ARBA00023002"/>
    </source>
</evidence>
<dbReference type="InterPro" id="IPR036291">
    <property type="entry name" value="NAD(P)-bd_dom_sf"/>
</dbReference>
<comment type="caution">
    <text evidence="7">The sequence shown here is derived from an EMBL/GenBank/DDBJ whole genome shotgun (WGS) entry which is preliminary data.</text>
</comment>
<proteinExistence type="inferred from homology"/>
<evidence type="ECO:0000313" key="7">
    <source>
        <dbReference type="EMBL" id="CAA2963936.1"/>
    </source>
</evidence>
<evidence type="ECO:0000256" key="3">
    <source>
        <dbReference type="ARBA" id="ARBA00023027"/>
    </source>
</evidence>
<name>A0A8S0QC72_OLEEU</name>
<dbReference type="Gramene" id="OE9A024781T1">
    <property type="protein sequence ID" value="OE9A024781C1"/>
    <property type="gene ID" value="OE9A024781"/>
</dbReference>
<keyword evidence="2 4" id="KW-0560">Oxidoreductase</keyword>
<dbReference type="Pfam" id="PF00389">
    <property type="entry name" value="2-Hacid_dh"/>
    <property type="match status" value="1"/>
</dbReference>
<evidence type="ECO:0000259" key="5">
    <source>
        <dbReference type="Pfam" id="PF00389"/>
    </source>
</evidence>
<dbReference type="FunFam" id="3.40.50.720:FF:000213">
    <property type="entry name" value="Putative 2-hydroxyacid dehydrogenase"/>
    <property type="match status" value="1"/>
</dbReference>
<dbReference type="Gene3D" id="3.40.50.720">
    <property type="entry name" value="NAD(P)-binding Rossmann-like Domain"/>
    <property type="match status" value="2"/>
</dbReference>
<keyword evidence="1" id="KW-0521">NADP</keyword>
<dbReference type="SUPFAM" id="SSF51735">
    <property type="entry name" value="NAD(P)-binding Rossmann-fold domains"/>
    <property type="match status" value="1"/>
</dbReference>
<dbReference type="SUPFAM" id="SSF52283">
    <property type="entry name" value="Formate/glycerate dehydrogenase catalytic domain-like"/>
    <property type="match status" value="1"/>
</dbReference>
<dbReference type="Pfam" id="PF02826">
    <property type="entry name" value="2-Hacid_dh_C"/>
    <property type="match status" value="1"/>
</dbReference>
<dbReference type="GO" id="GO:0051287">
    <property type="term" value="F:NAD binding"/>
    <property type="evidence" value="ECO:0007669"/>
    <property type="project" value="InterPro"/>
</dbReference>
<protein>
    <submittedName>
        <fullName evidence="7">Glyoxylate hydroxypyruvate reductase HPR3-like</fullName>
    </submittedName>
</protein>
<evidence type="ECO:0000256" key="4">
    <source>
        <dbReference type="RuleBase" id="RU003719"/>
    </source>
</evidence>